<gene>
    <name evidence="2" type="ORF">JKF63_06013</name>
</gene>
<reference evidence="2 3" key="1">
    <citation type="submission" date="2021-02" db="EMBL/GenBank/DDBJ databases">
        <title>Porcisia hertigi Genome sequencing and assembly.</title>
        <authorList>
            <person name="Almutairi H."/>
            <person name="Gatherer D."/>
        </authorList>
    </citation>
    <scope>NUCLEOTIDE SEQUENCE [LARGE SCALE GENOMIC DNA]</scope>
    <source>
        <strain evidence="2 3">C119</strain>
    </source>
</reference>
<evidence type="ECO:0000313" key="3">
    <source>
        <dbReference type="Proteomes" id="UP000674318"/>
    </source>
</evidence>
<comment type="caution">
    <text evidence="2">The sequence shown here is derived from an EMBL/GenBank/DDBJ whole genome shotgun (WGS) entry which is preliminary data.</text>
</comment>
<evidence type="ECO:0000256" key="1">
    <source>
        <dbReference type="SAM" id="MobiDB-lite"/>
    </source>
</evidence>
<dbReference type="Proteomes" id="UP000674318">
    <property type="component" value="Unassembled WGS sequence"/>
</dbReference>
<dbReference type="InterPro" id="IPR035892">
    <property type="entry name" value="C2_domain_sf"/>
</dbReference>
<dbReference type="EMBL" id="JAFJZO010000020">
    <property type="protein sequence ID" value="KAG5506510.1"/>
    <property type="molecule type" value="Genomic_DNA"/>
</dbReference>
<dbReference type="SUPFAM" id="SSF49562">
    <property type="entry name" value="C2 domain (Calcium/lipid-binding domain, CaLB)"/>
    <property type="match status" value="1"/>
</dbReference>
<protein>
    <recommendedName>
        <fullName evidence="4">C2 domain-containing protein</fullName>
    </recommendedName>
</protein>
<organism evidence="2 3">
    <name type="scientific">Porcisia hertigi</name>
    <dbReference type="NCBI Taxonomy" id="2761500"/>
    <lineage>
        <taxon>Eukaryota</taxon>
        <taxon>Discoba</taxon>
        <taxon>Euglenozoa</taxon>
        <taxon>Kinetoplastea</taxon>
        <taxon>Metakinetoplastina</taxon>
        <taxon>Trypanosomatida</taxon>
        <taxon>Trypanosomatidae</taxon>
        <taxon>Leishmaniinae</taxon>
        <taxon>Porcisia</taxon>
    </lineage>
</organism>
<dbReference type="GeneID" id="94292043"/>
<keyword evidence="3" id="KW-1185">Reference proteome</keyword>
<accession>A0A836LFM3</accession>
<dbReference type="RefSeq" id="XP_067757672.1">
    <property type="nucleotide sequence ID" value="XM_067901966.1"/>
</dbReference>
<dbReference type="OrthoDB" id="277477at2759"/>
<evidence type="ECO:0008006" key="4">
    <source>
        <dbReference type="Google" id="ProtNLM"/>
    </source>
</evidence>
<name>A0A836LFM3_9TRYP</name>
<sequence length="198" mass="21965">MVTLDVTVECVSNISGVSLSKSFCVYVRLQGQSVRTKISKVDHTASVEFGENFRFQYVPDRFRTTRNRLFVELWTQSLFWHSCVTVAWLEMDQECFVCGQPRRVALCGSMNEKSSTVHLVITPVNFNQGISLVHPAVPVYGQPVQGIPLEPNQLYPGALYLPDASPPPPLFPVASGALRAPSPRNDDSTYHATAPNKP</sequence>
<proteinExistence type="predicted"/>
<dbReference type="KEGG" id="phet:94292043"/>
<feature type="region of interest" description="Disordered" evidence="1">
    <location>
        <begin position="171"/>
        <end position="198"/>
    </location>
</feature>
<dbReference type="Gene3D" id="2.60.40.150">
    <property type="entry name" value="C2 domain"/>
    <property type="match status" value="1"/>
</dbReference>
<evidence type="ECO:0000313" key="2">
    <source>
        <dbReference type="EMBL" id="KAG5506510.1"/>
    </source>
</evidence>
<dbReference type="AlphaFoldDB" id="A0A836LFM3"/>